<sequence>MDRRSLSFDHSCSEGEEEDCFQDEDPKARFERYLKSFQSSKMMEDGYNTFQIQKEVRNMKLDFEDQMRLKTDQIMKMGDILNKIRNENEETNSTLKKQLKMKDERLIKVEERLRLNEEVLVKMRRDAEIKEIRITEQLKTKDEKLAKLERKLKDTKENLNKFKAENEAVLHRLEKSVDEKNTRFSIQMEAKDEKIVKIEAKLEKNERRTKENEEDLLQLRDECGIKDQQLAVLDRGLTMSKKMAQSLLTTPQCPFTWEITDFVSKFDDAREFNNRIHSPSFFCLEGYKGMLKVYLNGNGNYTGTHITATFDLVPGPFDDMLTWPMSYDRFSFKFCINGADIASQTIKRSAGEGRWKDDYTRPEDEQKGSGGWGTTISHRKLPKIFEDDTITFIFEIE</sequence>
<dbReference type="InterPro" id="IPR002083">
    <property type="entry name" value="MATH/TRAF_dom"/>
</dbReference>
<dbReference type="Gene3D" id="2.60.210.10">
    <property type="entry name" value="Apoptosis, Tumor Necrosis Factor Receptor Associated Protein 2, Chain A"/>
    <property type="match status" value="1"/>
</dbReference>
<feature type="region of interest" description="Disordered" evidence="2">
    <location>
        <begin position="353"/>
        <end position="374"/>
    </location>
</feature>
<name>A0A7M5UWC4_9CNID</name>
<proteinExistence type="predicted"/>
<evidence type="ECO:0000313" key="4">
    <source>
        <dbReference type="EnsemblMetazoa" id="CLYHEMP006908.1"/>
    </source>
</evidence>
<evidence type="ECO:0000259" key="3">
    <source>
        <dbReference type="PROSITE" id="PS50144"/>
    </source>
</evidence>
<dbReference type="EnsemblMetazoa" id="CLYHEMT006908.1">
    <property type="protein sequence ID" value="CLYHEMP006908.1"/>
    <property type="gene ID" value="CLYHEMG006908"/>
</dbReference>
<dbReference type="SUPFAM" id="SSF49599">
    <property type="entry name" value="TRAF domain-like"/>
    <property type="match status" value="1"/>
</dbReference>
<feature type="compositionally biased region" description="Basic and acidic residues" evidence="2">
    <location>
        <begin position="353"/>
        <end position="367"/>
    </location>
</feature>
<dbReference type="AlphaFoldDB" id="A0A7M5UWC4"/>
<evidence type="ECO:0000313" key="5">
    <source>
        <dbReference type="Proteomes" id="UP000594262"/>
    </source>
</evidence>
<accession>A0A7M5UWC4</accession>
<feature type="coiled-coil region" evidence="1">
    <location>
        <begin position="81"/>
        <end position="222"/>
    </location>
</feature>
<dbReference type="InterPro" id="IPR008974">
    <property type="entry name" value="TRAF-like"/>
</dbReference>
<organism evidence="4 5">
    <name type="scientific">Clytia hemisphaerica</name>
    <dbReference type="NCBI Taxonomy" id="252671"/>
    <lineage>
        <taxon>Eukaryota</taxon>
        <taxon>Metazoa</taxon>
        <taxon>Cnidaria</taxon>
        <taxon>Hydrozoa</taxon>
        <taxon>Hydroidolina</taxon>
        <taxon>Leptothecata</taxon>
        <taxon>Obeliida</taxon>
        <taxon>Clytiidae</taxon>
        <taxon>Clytia</taxon>
    </lineage>
</organism>
<protein>
    <recommendedName>
        <fullName evidence="3">MATH domain-containing protein</fullName>
    </recommendedName>
</protein>
<dbReference type="OrthoDB" id="1737200at2759"/>
<dbReference type="GeneID" id="136812256"/>
<reference evidence="4" key="1">
    <citation type="submission" date="2021-01" db="UniProtKB">
        <authorList>
            <consortium name="EnsemblMetazoa"/>
        </authorList>
    </citation>
    <scope>IDENTIFICATION</scope>
</reference>
<dbReference type="RefSeq" id="XP_066924840.1">
    <property type="nucleotide sequence ID" value="XM_067068739.1"/>
</dbReference>
<dbReference type="Proteomes" id="UP000594262">
    <property type="component" value="Unplaced"/>
</dbReference>
<dbReference type="PROSITE" id="PS50144">
    <property type="entry name" value="MATH"/>
    <property type="match status" value="1"/>
</dbReference>
<keyword evidence="5" id="KW-1185">Reference proteome</keyword>
<keyword evidence="1" id="KW-0175">Coiled coil</keyword>
<feature type="domain" description="MATH" evidence="3">
    <location>
        <begin position="252"/>
        <end position="396"/>
    </location>
</feature>
<dbReference type="Pfam" id="PF22486">
    <property type="entry name" value="MATH_2"/>
    <property type="match status" value="1"/>
</dbReference>
<evidence type="ECO:0000256" key="2">
    <source>
        <dbReference type="SAM" id="MobiDB-lite"/>
    </source>
</evidence>
<evidence type="ECO:0000256" key="1">
    <source>
        <dbReference type="SAM" id="Coils"/>
    </source>
</evidence>